<sequence>MNRRQLLKLLPGFVASIILTSIAFLLPLDLNRLLLFFSIPLPPLVNYIVVNIRRIFVGGADTDYLFLITHMASVATGRPPRHKLFELYSVTGQAYGIYSRILDEVSSLAKKWGYSYIQAIRYYLRRVRDQAFRDFLARFAEALNMGEDESLILEAERNIAIANYEARYHRSLEILRILLGIYVATISSIIFININMLIISMIMWGSPQVALVSLLASISAMSFLVYAIYKLSPKDRLLHDMKIQPRWRKIVAYTMLVSLIMSVVAWLTLYSILRDINYILIAMSVFLIPPGFLAHRFEGNIKRTESFFQAFIRSYGLTYAVVRSHTVALRSILRVDLGPLTQSVKKLYTRLSNGIDKKIAWMYFAGECGSENIRRSVDVLYDTIDSGGDISKTGILLSETLLKLTNLREMRSQIARSFQGVVYTLHVIMVILLEFIITMTTIMHSALQAVAGTGILPFPAEAIDVGVLTIMRITLLLSMSIINAIAIKVSEGGYIQTFWLHASAFILISSVVSLASSSLVKTIYEALEIDELFQLAP</sequence>
<feature type="transmembrane region" description="Helical" evidence="1">
    <location>
        <begin position="420"/>
        <end position="442"/>
    </location>
</feature>
<feature type="transmembrane region" description="Helical" evidence="1">
    <location>
        <begin position="7"/>
        <end position="27"/>
    </location>
</feature>
<dbReference type="PANTHER" id="PTHR35402:SF2">
    <property type="entry name" value="FLAGELLA ACCESSORY PROTEIN J"/>
    <property type="match status" value="1"/>
</dbReference>
<keyword evidence="1" id="KW-0812">Transmembrane</keyword>
<keyword evidence="1" id="KW-1133">Transmembrane helix</keyword>
<comment type="caution">
    <text evidence="2">The sequence shown here is derived from an EMBL/GenBank/DDBJ whole genome shotgun (WGS) entry which is preliminary data.</text>
</comment>
<gene>
    <name evidence="2" type="ORF">ENU30_02365</name>
</gene>
<reference evidence="2" key="1">
    <citation type="journal article" date="2020" name="mSystems">
        <title>Genome- and Community-Level Interaction Insights into Carbon Utilization and Element Cycling Functions of Hydrothermarchaeota in Hydrothermal Sediment.</title>
        <authorList>
            <person name="Zhou Z."/>
            <person name="Liu Y."/>
            <person name="Xu W."/>
            <person name="Pan J."/>
            <person name="Luo Z.H."/>
            <person name="Li M."/>
        </authorList>
    </citation>
    <scope>NUCLEOTIDE SEQUENCE [LARGE SCALE GENOMIC DNA]</scope>
    <source>
        <strain evidence="2">SpSt-657</strain>
    </source>
</reference>
<feature type="transmembrane region" description="Helical" evidence="1">
    <location>
        <begin position="33"/>
        <end position="50"/>
    </location>
</feature>
<dbReference type="EMBL" id="DTBZ01000057">
    <property type="protein sequence ID" value="HGQ17813.1"/>
    <property type="molecule type" value="Genomic_DNA"/>
</dbReference>
<feature type="transmembrane region" description="Helical" evidence="1">
    <location>
        <begin position="462"/>
        <end position="486"/>
    </location>
</feature>
<feature type="transmembrane region" description="Helical" evidence="1">
    <location>
        <begin position="177"/>
        <end position="203"/>
    </location>
</feature>
<evidence type="ECO:0008006" key="3">
    <source>
        <dbReference type="Google" id="ProtNLM"/>
    </source>
</evidence>
<name>A0A7J3JPR4_9CREN</name>
<feature type="transmembrane region" description="Helical" evidence="1">
    <location>
        <begin position="209"/>
        <end position="229"/>
    </location>
</feature>
<evidence type="ECO:0000313" key="2">
    <source>
        <dbReference type="EMBL" id="HGQ17813.1"/>
    </source>
</evidence>
<dbReference type="InterPro" id="IPR056569">
    <property type="entry name" value="ArlJ-like"/>
</dbReference>
<feature type="transmembrane region" description="Helical" evidence="1">
    <location>
        <begin position="498"/>
        <end position="520"/>
    </location>
</feature>
<organism evidence="2">
    <name type="scientific">Ignisphaera aggregans</name>
    <dbReference type="NCBI Taxonomy" id="334771"/>
    <lineage>
        <taxon>Archaea</taxon>
        <taxon>Thermoproteota</taxon>
        <taxon>Thermoprotei</taxon>
        <taxon>Desulfurococcales</taxon>
        <taxon>Desulfurococcaceae</taxon>
        <taxon>Ignisphaera</taxon>
    </lineage>
</organism>
<protein>
    <recommendedName>
        <fullName evidence="3">Type II secretion system protein GspF domain-containing protein</fullName>
    </recommendedName>
</protein>
<accession>A0A7J3JPR4</accession>
<feature type="transmembrane region" description="Helical" evidence="1">
    <location>
        <begin position="276"/>
        <end position="294"/>
    </location>
</feature>
<dbReference type="AlphaFoldDB" id="A0A7J3JPR4"/>
<proteinExistence type="predicted"/>
<keyword evidence="1" id="KW-0472">Membrane</keyword>
<dbReference type="PANTHER" id="PTHR35402">
    <property type="entry name" value="INTEGRAL MEMBRANE PROTEIN-RELATED"/>
    <property type="match status" value="1"/>
</dbReference>
<feature type="transmembrane region" description="Helical" evidence="1">
    <location>
        <begin position="250"/>
        <end position="270"/>
    </location>
</feature>
<evidence type="ECO:0000256" key="1">
    <source>
        <dbReference type="SAM" id="Phobius"/>
    </source>
</evidence>